<proteinExistence type="predicted"/>
<dbReference type="Gene3D" id="1.10.1790.10">
    <property type="entry name" value="PRD domain"/>
    <property type="match status" value="1"/>
</dbReference>
<sequence length="113" mass="13196">MLKQRIEILKTSGVIDEDVALFVNDIIDEFSSKNFNEGKMETFTTHLAMSTERIKKNEPVEDLDDVIWMDVKNNENFEQSKKMFEYLKLKSPVPIPNSEKKFILMHICNLLQG</sequence>
<dbReference type="RefSeq" id="WP_186999514.1">
    <property type="nucleotide sequence ID" value="NZ_JACRWH010000049.1"/>
</dbReference>
<name>A0ABR7KJS3_9FIRM</name>
<dbReference type="SUPFAM" id="SSF63520">
    <property type="entry name" value="PTS-regulatory domain, PRD"/>
    <property type="match status" value="1"/>
</dbReference>
<dbReference type="PROSITE" id="PS51372">
    <property type="entry name" value="PRD_2"/>
    <property type="match status" value="1"/>
</dbReference>
<accession>A0ABR7KJS3</accession>
<evidence type="ECO:0000259" key="1">
    <source>
        <dbReference type="PROSITE" id="PS51372"/>
    </source>
</evidence>
<feature type="domain" description="PRD" evidence="1">
    <location>
        <begin position="10"/>
        <end position="113"/>
    </location>
</feature>
<gene>
    <name evidence="2" type="ORF">H8911_09740</name>
</gene>
<dbReference type="Proteomes" id="UP000649075">
    <property type="component" value="Unassembled WGS sequence"/>
</dbReference>
<dbReference type="EMBL" id="JACRWH010000049">
    <property type="protein sequence ID" value="MBC6012991.1"/>
    <property type="molecule type" value="Genomic_DNA"/>
</dbReference>
<dbReference type="InterPro" id="IPR036634">
    <property type="entry name" value="PRD_sf"/>
</dbReference>
<protein>
    <submittedName>
        <fullName evidence="2">PRD domain-containing protein</fullName>
    </submittedName>
</protein>
<evidence type="ECO:0000313" key="2">
    <source>
        <dbReference type="EMBL" id="MBC6012991.1"/>
    </source>
</evidence>
<evidence type="ECO:0000313" key="3">
    <source>
        <dbReference type="Proteomes" id="UP000649075"/>
    </source>
</evidence>
<organism evidence="2 3">
    <name type="scientific">Holdemanella hominis</name>
    <dbReference type="NCBI Taxonomy" id="2764327"/>
    <lineage>
        <taxon>Bacteria</taxon>
        <taxon>Bacillati</taxon>
        <taxon>Bacillota</taxon>
        <taxon>Erysipelotrichia</taxon>
        <taxon>Erysipelotrichales</taxon>
        <taxon>Erysipelotrichaceae</taxon>
        <taxon>Holdemanella</taxon>
    </lineage>
</organism>
<keyword evidence="3" id="KW-1185">Reference proteome</keyword>
<comment type="caution">
    <text evidence="2">The sequence shown here is derived from an EMBL/GenBank/DDBJ whole genome shotgun (WGS) entry which is preliminary data.</text>
</comment>
<dbReference type="InterPro" id="IPR011608">
    <property type="entry name" value="PRD"/>
</dbReference>
<dbReference type="Pfam" id="PF00874">
    <property type="entry name" value="PRD"/>
    <property type="match status" value="1"/>
</dbReference>
<reference evidence="2 3" key="1">
    <citation type="submission" date="2020-08" db="EMBL/GenBank/DDBJ databases">
        <authorList>
            <person name="Liu C."/>
            <person name="Sun Q."/>
        </authorList>
    </citation>
    <scope>NUCLEOTIDE SEQUENCE [LARGE SCALE GENOMIC DNA]</scope>
    <source>
        <strain evidence="2 3">L34</strain>
    </source>
</reference>